<accession>L5LM05</accession>
<sequence>PADSKALGQHWGFLVAVNQDHGEDPGTVCQREVSGGGTCEEAQLAQSQEAKILPKGPKAQVAAMCAS</sequence>
<gene>
    <name evidence="1" type="ORF">MDA_GLEAN10002475</name>
</gene>
<evidence type="ECO:0000313" key="1">
    <source>
        <dbReference type="EMBL" id="ELK27051.1"/>
    </source>
</evidence>
<dbReference type="Proteomes" id="UP000010556">
    <property type="component" value="Unassembled WGS sequence"/>
</dbReference>
<feature type="non-terminal residue" evidence="1">
    <location>
        <position position="1"/>
    </location>
</feature>
<protein>
    <submittedName>
        <fullName evidence="1">Uncharacterized protein</fullName>
    </submittedName>
</protein>
<dbReference type="AlphaFoldDB" id="L5LM05"/>
<organism evidence="1 2">
    <name type="scientific">Myotis davidii</name>
    <name type="common">David's myotis</name>
    <dbReference type="NCBI Taxonomy" id="225400"/>
    <lineage>
        <taxon>Eukaryota</taxon>
        <taxon>Metazoa</taxon>
        <taxon>Chordata</taxon>
        <taxon>Craniata</taxon>
        <taxon>Vertebrata</taxon>
        <taxon>Euteleostomi</taxon>
        <taxon>Mammalia</taxon>
        <taxon>Eutheria</taxon>
        <taxon>Laurasiatheria</taxon>
        <taxon>Chiroptera</taxon>
        <taxon>Yangochiroptera</taxon>
        <taxon>Vespertilionidae</taxon>
        <taxon>Myotis</taxon>
    </lineage>
</organism>
<proteinExistence type="predicted"/>
<keyword evidence="2" id="KW-1185">Reference proteome</keyword>
<name>L5LM05_MYODS</name>
<dbReference type="EMBL" id="KB110615">
    <property type="protein sequence ID" value="ELK27051.1"/>
    <property type="molecule type" value="Genomic_DNA"/>
</dbReference>
<evidence type="ECO:0000313" key="2">
    <source>
        <dbReference type="Proteomes" id="UP000010556"/>
    </source>
</evidence>
<reference evidence="2" key="1">
    <citation type="journal article" date="2013" name="Science">
        <title>Comparative analysis of bat genomes provides insight into the evolution of flight and immunity.</title>
        <authorList>
            <person name="Zhang G."/>
            <person name="Cowled C."/>
            <person name="Shi Z."/>
            <person name="Huang Z."/>
            <person name="Bishop-Lilly K.A."/>
            <person name="Fang X."/>
            <person name="Wynne J.W."/>
            <person name="Xiong Z."/>
            <person name="Baker M.L."/>
            <person name="Zhao W."/>
            <person name="Tachedjian M."/>
            <person name="Zhu Y."/>
            <person name="Zhou P."/>
            <person name="Jiang X."/>
            <person name="Ng J."/>
            <person name="Yang L."/>
            <person name="Wu L."/>
            <person name="Xiao J."/>
            <person name="Feng Y."/>
            <person name="Chen Y."/>
            <person name="Sun X."/>
            <person name="Zhang Y."/>
            <person name="Marsh G.A."/>
            <person name="Crameri G."/>
            <person name="Broder C.C."/>
            <person name="Frey K.G."/>
            <person name="Wang L.F."/>
            <person name="Wang J."/>
        </authorList>
    </citation>
    <scope>NUCLEOTIDE SEQUENCE [LARGE SCALE GENOMIC DNA]</scope>
</reference>